<reference evidence="3" key="1">
    <citation type="submission" date="2016-10" db="EMBL/GenBank/DDBJ databases">
        <authorList>
            <person name="Varghese N."/>
            <person name="Submissions S."/>
        </authorList>
    </citation>
    <scope>NUCLEOTIDE SEQUENCE [LARGE SCALE GENOMIC DNA]</scope>
    <source>
        <strain evidence="3">DSM 45421</strain>
    </source>
</reference>
<accession>A0A1G6I0A6</accession>
<keyword evidence="3" id="KW-1185">Reference proteome</keyword>
<feature type="region of interest" description="Disordered" evidence="1">
    <location>
        <begin position="164"/>
        <end position="184"/>
    </location>
</feature>
<dbReference type="RefSeq" id="WP_175471539.1">
    <property type="nucleotide sequence ID" value="NZ_FMZF01000001.1"/>
</dbReference>
<evidence type="ECO:0000313" key="3">
    <source>
        <dbReference type="Proteomes" id="UP000199416"/>
    </source>
</evidence>
<dbReference type="STRING" id="1190417.SAMN05660690_0127"/>
<organism evidence="2 3">
    <name type="scientific">Geodermatophilus telluris</name>
    <dbReference type="NCBI Taxonomy" id="1190417"/>
    <lineage>
        <taxon>Bacteria</taxon>
        <taxon>Bacillati</taxon>
        <taxon>Actinomycetota</taxon>
        <taxon>Actinomycetes</taxon>
        <taxon>Geodermatophilales</taxon>
        <taxon>Geodermatophilaceae</taxon>
        <taxon>Geodermatophilus</taxon>
    </lineage>
</organism>
<proteinExistence type="predicted"/>
<evidence type="ECO:0000313" key="2">
    <source>
        <dbReference type="EMBL" id="SDB99962.1"/>
    </source>
</evidence>
<name>A0A1G6I0A6_9ACTN</name>
<gene>
    <name evidence="2" type="ORF">SAMN05660690_0127</name>
</gene>
<protein>
    <submittedName>
        <fullName evidence="2">Uncharacterized protein</fullName>
    </submittedName>
</protein>
<sequence>MQVLGVAPATTSTVDLAARRPHERPTAFEDWTVDGVPLRRLVADRWGVADLPVEMSRLWPEDPSSAVAGLRALLGEGAGDLRDGRVALLVCPVDQDLSCRALGARVRVGDDAVEWRDVGWQDDVEPFAPAPDEYGPLLGFRFGRAQYERLLRELLTAYQRRAAEAPSAAQPVPGPPRRWWRRHR</sequence>
<dbReference type="AlphaFoldDB" id="A0A1G6I0A6"/>
<evidence type="ECO:0000256" key="1">
    <source>
        <dbReference type="SAM" id="MobiDB-lite"/>
    </source>
</evidence>
<dbReference type="Proteomes" id="UP000199416">
    <property type="component" value="Unassembled WGS sequence"/>
</dbReference>
<dbReference type="EMBL" id="FMZF01000001">
    <property type="protein sequence ID" value="SDB99962.1"/>
    <property type="molecule type" value="Genomic_DNA"/>
</dbReference>